<dbReference type="AlphaFoldDB" id="A0AAW2H705"/>
<feature type="domain" description="Manganese/iron superoxide dismutase C-terminal" evidence="11">
    <location>
        <begin position="70"/>
        <end position="170"/>
    </location>
</feature>
<dbReference type="PRINTS" id="PR01703">
    <property type="entry name" value="MNSODISMTASE"/>
</dbReference>
<dbReference type="EC" id="1.15.1.1" evidence="3 9"/>
<feature type="binding site" evidence="8">
    <location>
        <position position="141"/>
    </location>
    <ligand>
        <name>Mn(2+)</name>
        <dbReference type="ChEBI" id="CHEBI:29035"/>
    </ligand>
</feature>
<dbReference type="SUPFAM" id="SSF54719">
    <property type="entry name" value="Fe,Mn superoxide dismutase (SOD), C-terminal domain"/>
    <property type="match status" value="1"/>
</dbReference>
<dbReference type="PANTHER" id="PTHR43595">
    <property type="entry name" value="37S RIBOSOMAL PROTEIN S26, MITOCHONDRIAL"/>
    <property type="match status" value="1"/>
</dbReference>
<keyword evidence="5 9" id="KW-0560">Oxidoreductase</keyword>
<dbReference type="InterPro" id="IPR001189">
    <property type="entry name" value="Mn/Fe_SOD"/>
</dbReference>
<dbReference type="InterPro" id="IPR036324">
    <property type="entry name" value="Mn/Fe_SOD_N_sf"/>
</dbReference>
<evidence type="ECO:0000256" key="4">
    <source>
        <dbReference type="ARBA" id="ARBA00022723"/>
    </source>
</evidence>
<keyword evidence="6" id="KW-0464">Manganese</keyword>
<keyword evidence="4 8" id="KW-0479">Metal-binding</keyword>
<evidence type="ECO:0000256" key="2">
    <source>
        <dbReference type="ARBA" id="ARBA00008714"/>
    </source>
</evidence>
<dbReference type="Pfam" id="PF00081">
    <property type="entry name" value="Sod_Fe_N"/>
    <property type="match status" value="1"/>
</dbReference>
<dbReference type="InterPro" id="IPR036314">
    <property type="entry name" value="SOD_C_sf"/>
</dbReference>
<evidence type="ECO:0000259" key="10">
    <source>
        <dbReference type="Pfam" id="PF00081"/>
    </source>
</evidence>
<feature type="binding site" evidence="8">
    <location>
        <position position="51"/>
    </location>
    <ligand>
        <name>Mn(2+)</name>
        <dbReference type="ChEBI" id="CHEBI:29035"/>
    </ligand>
</feature>
<evidence type="ECO:0000256" key="6">
    <source>
        <dbReference type="ARBA" id="ARBA00023211"/>
    </source>
</evidence>
<dbReference type="PROSITE" id="PS00088">
    <property type="entry name" value="SOD_MN"/>
    <property type="match status" value="1"/>
</dbReference>
<organism evidence="12">
    <name type="scientific">Menopon gallinae</name>
    <name type="common">poultry shaft louse</name>
    <dbReference type="NCBI Taxonomy" id="328185"/>
    <lineage>
        <taxon>Eukaryota</taxon>
        <taxon>Metazoa</taxon>
        <taxon>Ecdysozoa</taxon>
        <taxon>Arthropoda</taxon>
        <taxon>Hexapoda</taxon>
        <taxon>Insecta</taxon>
        <taxon>Pterygota</taxon>
        <taxon>Neoptera</taxon>
        <taxon>Paraneoptera</taxon>
        <taxon>Psocodea</taxon>
        <taxon>Troctomorpha</taxon>
        <taxon>Phthiraptera</taxon>
        <taxon>Amblycera</taxon>
        <taxon>Menoponidae</taxon>
        <taxon>Menopon</taxon>
    </lineage>
</organism>
<dbReference type="InterPro" id="IPR019833">
    <property type="entry name" value="Mn/Fe_SOD_BS"/>
</dbReference>
<evidence type="ECO:0000313" key="12">
    <source>
        <dbReference type="EMBL" id="KAL0265465.1"/>
    </source>
</evidence>
<dbReference type="Gene3D" id="3.55.40.20">
    <property type="entry name" value="Iron/manganese superoxide dismutase, C-terminal domain"/>
    <property type="match status" value="1"/>
</dbReference>
<gene>
    <name evidence="12" type="ORF">PYX00_010937</name>
</gene>
<dbReference type="InterPro" id="IPR019832">
    <property type="entry name" value="Mn/Fe_SOD_C"/>
</dbReference>
<dbReference type="PANTHER" id="PTHR43595:SF2">
    <property type="entry name" value="SMALL RIBOSOMAL SUBUNIT PROTEIN MS42"/>
    <property type="match status" value="1"/>
</dbReference>
<dbReference type="Gene3D" id="1.10.287.990">
    <property type="entry name" value="Fe,Mn superoxide dismutase (SOD) domain"/>
    <property type="match status" value="1"/>
</dbReference>
<comment type="catalytic activity">
    <reaction evidence="7 9">
        <text>2 superoxide + 2 H(+) = H2O2 + O2</text>
        <dbReference type="Rhea" id="RHEA:20696"/>
        <dbReference type="ChEBI" id="CHEBI:15378"/>
        <dbReference type="ChEBI" id="CHEBI:15379"/>
        <dbReference type="ChEBI" id="CHEBI:16240"/>
        <dbReference type="ChEBI" id="CHEBI:18421"/>
        <dbReference type="EC" id="1.15.1.1"/>
    </reaction>
</comment>
<evidence type="ECO:0000256" key="5">
    <source>
        <dbReference type="ARBA" id="ARBA00023002"/>
    </source>
</evidence>
<sequence length="177" mass="20462">MEIHYSKHHATYVNKLNELLRDLESLLKTLDRVPASLRQAVRNNAGGHANHSFFWLLLKKPETCTPYPGASILEALEKSFGNYENFLKLFKGVAMGRFGSGWAWLSLEPSTKKLEVLSTANQDSPLMEGKIPLLGIDVWEHAYYLKHQNRRAEWLEDFFKVLNWQQVEENYKLASQI</sequence>
<dbReference type="FunFam" id="1.10.287.990:FF:000001">
    <property type="entry name" value="Superoxide dismutase"/>
    <property type="match status" value="1"/>
</dbReference>
<evidence type="ECO:0000256" key="1">
    <source>
        <dbReference type="ARBA" id="ARBA00002170"/>
    </source>
</evidence>
<comment type="function">
    <text evidence="9">Destroys radicals which are normally produced within the cells and which are toxic to biological systems.</text>
</comment>
<feature type="domain" description="Manganese/iron superoxide dismutase N-terminal" evidence="10">
    <location>
        <begin position="1"/>
        <end position="58"/>
    </location>
</feature>
<dbReference type="PIRSF" id="PIRSF000349">
    <property type="entry name" value="SODismutase"/>
    <property type="match status" value="1"/>
</dbReference>
<proteinExistence type="inferred from homology"/>
<feature type="binding site" evidence="8">
    <location>
        <position position="4"/>
    </location>
    <ligand>
        <name>Mn(2+)</name>
        <dbReference type="ChEBI" id="CHEBI:29035"/>
    </ligand>
</feature>
<comment type="function">
    <text evidence="1">Destroys superoxide anion radicals which are normally produced within the cells and which are toxic to biological systems.</text>
</comment>
<dbReference type="GO" id="GO:0046872">
    <property type="term" value="F:metal ion binding"/>
    <property type="evidence" value="ECO:0007669"/>
    <property type="project" value="UniProtKB-KW"/>
</dbReference>
<dbReference type="GO" id="GO:0005737">
    <property type="term" value="C:cytoplasm"/>
    <property type="evidence" value="ECO:0007669"/>
    <property type="project" value="TreeGrafter"/>
</dbReference>
<dbReference type="FunFam" id="3.55.40.20:FF:000004">
    <property type="entry name" value="Superoxide dismutase [Fe]"/>
    <property type="match status" value="1"/>
</dbReference>
<evidence type="ECO:0000256" key="8">
    <source>
        <dbReference type="PIRSR" id="PIRSR000349-1"/>
    </source>
</evidence>
<evidence type="ECO:0000256" key="9">
    <source>
        <dbReference type="RuleBase" id="RU000414"/>
    </source>
</evidence>
<dbReference type="Pfam" id="PF02777">
    <property type="entry name" value="Sod_Fe_C"/>
    <property type="match status" value="1"/>
</dbReference>
<dbReference type="EMBL" id="JARGDH010000024">
    <property type="protein sequence ID" value="KAL0265465.1"/>
    <property type="molecule type" value="Genomic_DNA"/>
</dbReference>
<evidence type="ECO:0000256" key="3">
    <source>
        <dbReference type="ARBA" id="ARBA00012682"/>
    </source>
</evidence>
<name>A0AAW2H705_9NEOP</name>
<protein>
    <recommendedName>
        <fullName evidence="3 9">Superoxide dismutase</fullName>
        <ecNumber evidence="3 9">1.15.1.1</ecNumber>
    </recommendedName>
</protein>
<dbReference type="GO" id="GO:0004784">
    <property type="term" value="F:superoxide dismutase activity"/>
    <property type="evidence" value="ECO:0007669"/>
    <property type="project" value="UniProtKB-EC"/>
</dbReference>
<evidence type="ECO:0000256" key="7">
    <source>
        <dbReference type="ARBA" id="ARBA00049204"/>
    </source>
</evidence>
<dbReference type="InterPro" id="IPR019831">
    <property type="entry name" value="Mn/Fe_SOD_N"/>
</dbReference>
<evidence type="ECO:0000259" key="11">
    <source>
        <dbReference type="Pfam" id="PF02777"/>
    </source>
</evidence>
<comment type="caution">
    <text evidence="12">The sequence shown here is derived from an EMBL/GenBank/DDBJ whole genome shotgun (WGS) entry which is preliminary data.</text>
</comment>
<reference evidence="12" key="1">
    <citation type="journal article" date="2024" name="Gigascience">
        <title>Chromosome-level genome of the poultry shaft louse Menopon gallinae provides insight into the host-switching and adaptive evolution of parasitic lice.</title>
        <authorList>
            <person name="Xu Y."/>
            <person name="Ma L."/>
            <person name="Liu S."/>
            <person name="Liang Y."/>
            <person name="Liu Q."/>
            <person name="He Z."/>
            <person name="Tian L."/>
            <person name="Duan Y."/>
            <person name="Cai W."/>
            <person name="Li H."/>
            <person name="Song F."/>
        </authorList>
    </citation>
    <scope>NUCLEOTIDE SEQUENCE</scope>
    <source>
        <strain evidence="12">Cailab_2023a</strain>
    </source>
</reference>
<feature type="binding site" evidence="8">
    <location>
        <position position="137"/>
    </location>
    <ligand>
        <name>Mn(2+)</name>
        <dbReference type="ChEBI" id="CHEBI:29035"/>
    </ligand>
</feature>
<accession>A0AAW2H705</accession>
<comment type="similarity">
    <text evidence="2 9">Belongs to the iron/manganese superoxide dismutase family.</text>
</comment>
<dbReference type="SUPFAM" id="SSF46609">
    <property type="entry name" value="Fe,Mn superoxide dismutase (SOD), N-terminal domain"/>
    <property type="match status" value="1"/>
</dbReference>